<accession>A0A6C0ITL1</accession>
<sequence length="312" mass="36429">MTDNPDNIRNISIDSSNNNTNPNTSSNTNNSIDKKILGYKNVNKFIELTYNQNNVNNSNILDIIGVYVKGQKILYTEAKTTCEQRLSCLMLPSIFFTVVCSISNLLLQDYYYNNLITSVLNGTIAFILAIINYLKLDARSEAHRGSAYKYDKLLSYIEFQSAKQLFLTESKVTMYQIVETVEKNISEIKETNQFVLPEVIRYNFPKLANTNIFTEVKNIGTIEMLYINELSNIIRDIHLEQETIKKCVEEKKDIAENNLKLAQFTSEYDKKLIQILELKKQYTALDLEFKGEMERYMYRNKWRPRFLDWLKV</sequence>
<name>A0A6C0ITL1_9ZZZZ</name>
<evidence type="ECO:0000313" key="3">
    <source>
        <dbReference type="EMBL" id="QHT96059.1"/>
    </source>
</evidence>
<proteinExistence type="predicted"/>
<dbReference type="AlphaFoldDB" id="A0A6C0ITL1"/>
<keyword evidence="2" id="KW-0812">Transmembrane</keyword>
<evidence type="ECO:0000256" key="1">
    <source>
        <dbReference type="SAM" id="MobiDB-lite"/>
    </source>
</evidence>
<keyword evidence="2" id="KW-1133">Transmembrane helix</keyword>
<reference evidence="3" key="1">
    <citation type="journal article" date="2020" name="Nature">
        <title>Giant virus diversity and host interactions through global metagenomics.</title>
        <authorList>
            <person name="Schulz F."/>
            <person name="Roux S."/>
            <person name="Paez-Espino D."/>
            <person name="Jungbluth S."/>
            <person name="Walsh D.A."/>
            <person name="Denef V.J."/>
            <person name="McMahon K.D."/>
            <person name="Konstantinidis K.T."/>
            <person name="Eloe-Fadrosh E.A."/>
            <person name="Kyrpides N.C."/>
            <person name="Woyke T."/>
        </authorList>
    </citation>
    <scope>NUCLEOTIDE SEQUENCE</scope>
    <source>
        <strain evidence="3">GVMAG-M-3300024301-20</strain>
    </source>
</reference>
<dbReference type="EMBL" id="MN740251">
    <property type="protein sequence ID" value="QHT96059.1"/>
    <property type="molecule type" value="Genomic_DNA"/>
</dbReference>
<feature type="transmembrane region" description="Helical" evidence="2">
    <location>
        <begin position="86"/>
        <end position="106"/>
    </location>
</feature>
<evidence type="ECO:0000256" key="2">
    <source>
        <dbReference type="SAM" id="Phobius"/>
    </source>
</evidence>
<feature type="region of interest" description="Disordered" evidence="1">
    <location>
        <begin position="1"/>
        <end position="29"/>
    </location>
</feature>
<protein>
    <submittedName>
        <fullName evidence="3">Uncharacterized protein</fullName>
    </submittedName>
</protein>
<feature type="transmembrane region" description="Helical" evidence="2">
    <location>
        <begin position="112"/>
        <end position="134"/>
    </location>
</feature>
<keyword evidence="2" id="KW-0472">Membrane</keyword>
<organism evidence="3">
    <name type="scientific">viral metagenome</name>
    <dbReference type="NCBI Taxonomy" id="1070528"/>
    <lineage>
        <taxon>unclassified sequences</taxon>
        <taxon>metagenomes</taxon>
        <taxon>organismal metagenomes</taxon>
    </lineage>
</organism>